<keyword evidence="7" id="KW-0808">Transferase</keyword>
<dbReference type="InterPro" id="IPR001264">
    <property type="entry name" value="Glyco_trans_51"/>
</dbReference>
<dbReference type="PANTHER" id="PTHR32282:SF33">
    <property type="entry name" value="PEPTIDOGLYCAN GLYCOSYLTRANSFERASE"/>
    <property type="match status" value="1"/>
</dbReference>
<keyword evidence="9" id="KW-0133">Cell shape</keyword>
<dbReference type="SUPFAM" id="SSF56601">
    <property type="entry name" value="beta-lactamase/transpeptidase-like"/>
    <property type="match status" value="1"/>
</dbReference>
<evidence type="ECO:0000256" key="15">
    <source>
        <dbReference type="SAM" id="Phobius"/>
    </source>
</evidence>
<evidence type="ECO:0000313" key="19">
    <source>
        <dbReference type="Proteomes" id="UP000634206"/>
    </source>
</evidence>
<dbReference type="GO" id="GO:0009252">
    <property type="term" value="P:peptidoglycan biosynthetic process"/>
    <property type="evidence" value="ECO:0007669"/>
    <property type="project" value="UniProtKB-KW"/>
</dbReference>
<comment type="catalytic activity">
    <reaction evidence="13">
        <text>Preferential cleavage: (Ac)2-L-Lys-D-Ala-|-D-Ala. Also transpeptidation of peptidyl-alanyl moieties that are N-acyl substituents of D-alanine.</text>
        <dbReference type="EC" id="3.4.16.4"/>
    </reaction>
</comment>
<dbReference type="GO" id="GO:0008955">
    <property type="term" value="F:peptidoglycan glycosyltransferase activity"/>
    <property type="evidence" value="ECO:0007669"/>
    <property type="project" value="UniProtKB-EC"/>
</dbReference>
<dbReference type="Gene3D" id="1.10.3810.10">
    <property type="entry name" value="Biosynthetic peptidoglycan transglycosylase-like"/>
    <property type="match status" value="1"/>
</dbReference>
<dbReference type="InterPro" id="IPR012338">
    <property type="entry name" value="Beta-lactam/transpept-like"/>
</dbReference>
<keyword evidence="12" id="KW-0961">Cell wall biogenesis/degradation</keyword>
<organism evidence="18 19">
    <name type="scientific">Oceaniferula flava</name>
    <dbReference type="NCBI Taxonomy" id="2800421"/>
    <lineage>
        <taxon>Bacteria</taxon>
        <taxon>Pseudomonadati</taxon>
        <taxon>Verrucomicrobiota</taxon>
        <taxon>Verrucomicrobiia</taxon>
        <taxon>Verrucomicrobiales</taxon>
        <taxon>Verrucomicrobiaceae</taxon>
        <taxon>Oceaniferula</taxon>
    </lineage>
</organism>
<dbReference type="GO" id="GO:0008658">
    <property type="term" value="F:penicillin binding"/>
    <property type="evidence" value="ECO:0007669"/>
    <property type="project" value="InterPro"/>
</dbReference>
<evidence type="ECO:0000256" key="9">
    <source>
        <dbReference type="ARBA" id="ARBA00022960"/>
    </source>
</evidence>
<dbReference type="PANTHER" id="PTHR32282">
    <property type="entry name" value="BINDING PROTEIN TRANSPEPTIDASE, PUTATIVE-RELATED"/>
    <property type="match status" value="1"/>
</dbReference>
<evidence type="ECO:0000256" key="10">
    <source>
        <dbReference type="ARBA" id="ARBA00022984"/>
    </source>
</evidence>
<feature type="transmembrane region" description="Helical" evidence="15">
    <location>
        <begin position="29"/>
        <end position="48"/>
    </location>
</feature>
<keyword evidence="11" id="KW-0511">Multifunctional enzyme</keyword>
<keyword evidence="15" id="KW-1133">Transmembrane helix</keyword>
<evidence type="ECO:0000256" key="6">
    <source>
        <dbReference type="ARBA" id="ARBA00022676"/>
    </source>
</evidence>
<keyword evidence="19" id="KW-1185">Reference proteome</keyword>
<keyword evidence="8" id="KW-0378">Hydrolase</keyword>
<accession>A0AAE2SDC3</accession>
<evidence type="ECO:0000256" key="13">
    <source>
        <dbReference type="ARBA" id="ARBA00034000"/>
    </source>
</evidence>
<dbReference type="Pfam" id="PF00905">
    <property type="entry name" value="Transpeptidase"/>
    <property type="match status" value="1"/>
</dbReference>
<keyword evidence="15" id="KW-0472">Membrane</keyword>
<dbReference type="Pfam" id="PF00912">
    <property type="entry name" value="Transgly"/>
    <property type="match status" value="1"/>
</dbReference>
<feature type="domain" description="Glycosyl transferase family 51" evidence="17">
    <location>
        <begin position="82"/>
        <end position="262"/>
    </location>
</feature>
<evidence type="ECO:0000313" key="18">
    <source>
        <dbReference type="EMBL" id="MBK1856115.1"/>
    </source>
</evidence>
<keyword evidence="4" id="KW-0121">Carboxypeptidase</keyword>
<gene>
    <name evidence="18" type="ORF">JIN83_14165</name>
</gene>
<dbReference type="GO" id="GO:0071555">
    <property type="term" value="P:cell wall organization"/>
    <property type="evidence" value="ECO:0007669"/>
    <property type="project" value="UniProtKB-KW"/>
</dbReference>
<dbReference type="FunFam" id="1.10.3810.10:FF:000001">
    <property type="entry name" value="Penicillin-binding protein 1A"/>
    <property type="match status" value="1"/>
</dbReference>
<dbReference type="Gene3D" id="3.40.710.10">
    <property type="entry name" value="DD-peptidase/beta-lactamase superfamily"/>
    <property type="match status" value="1"/>
</dbReference>
<dbReference type="RefSeq" id="WP_309490729.1">
    <property type="nucleotide sequence ID" value="NZ_JAENIG010000010.1"/>
</dbReference>
<dbReference type="AlphaFoldDB" id="A0AAE2SDC3"/>
<dbReference type="GO" id="GO:0009002">
    <property type="term" value="F:serine-type D-Ala-D-Ala carboxypeptidase activity"/>
    <property type="evidence" value="ECO:0007669"/>
    <property type="project" value="UniProtKB-EC"/>
</dbReference>
<evidence type="ECO:0000256" key="12">
    <source>
        <dbReference type="ARBA" id="ARBA00023316"/>
    </source>
</evidence>
<evidence type="ECO:0000259" key="17">
    <source>
        <dbReference type="Pfam" id="PF00912"/>
    </source>
</evidence>
<evidence type="ECO:0000256" key="2">
    <source>
        <dbReference type="ARBA" id="ARBA00007090"/>
    </source>
</evidence>
<dbReference type="InterPro" id="IPR001460">
    <property type="entry name" value="PCN-bd_Tpept"/>
</dbReference>
<proteinExistence type="inferred from homology"/>
<keyword evidence="6" id="KW-0328">Glycosyltransferase</keyword>
<dbReference type="InterPro" id="IPR036950">
    <property type="entry name" value="PBP_transglycosylase"/>
</dbReference>
<comment type="catalytic activity">
    <reaction evidence="14">
        <text>[GlcNAc-(1-&gt;4)-Mur2Ac(oyl-L-Ala-gamma-D-Glu-L-Lys-D-Ala-D-Ala)](n)-di-trans,octa-cis-undecaprenyl diphosphate + beta-D-GlcNAc-(1-&gt;4)-Mur2Ac(oyl-L-Ala-gamma-D-Glu-L-Lys-D-Ala-D-Ala)-di-trans,octa-cis-undecaprenyl diphosphate = [GlcNAc-(1-&gt;4)-Mur2Ac(oyl-L-Ala-gamma-D-Glu-L-Lys-D-Ala-D-Ala)](n+1)-di-trans,octa-cis-undecaprenyl diphosphate + di-trans,octa-cis-undecaprenyl diphosphate + H(+)</text>
        <dbReference type="Rhea" id="RHEA:23708"/>
        <dbReference type="Rhea" id="RHEA-COMP:9602"/>
        <dbReference type="Rhea" id="RHEA-COMP:9603"/>
        <dbReference type="ChEBI" id="CHEBI:15378"/>
        <dbReference type="ChEBI" id="CHEBI:58405"/>
        <dbReference type="ChEBI" id="CHEBI:60033"/>
        <dbReference type="ChEBI" id="CHEBI:78435"/>
        <dbReference type="EC" id="2.4.99.28"/>
    </reaction>
</comment>
<feature type="domain" description="Penicillin-binding protein transpeptidase" evidence="16">
    <location>
        <begin position="369"/>
        <end position="625"/>
    </location>
</feature>
<evidence type="ECO:0000256" key="4">
    <source>
        <dbReference type="ARBA" id="ARBA00022645"/>
    </source>
</evidence>
<name>A0AAE2SDC3_9BACT</name>
<evidence type="ECO:0000256" key="8">
    <source>
        <dbReference type="ARBA" id="ARBA00022801"/>
    </source>
</evidence>
<dbReference type="InterPro" id="IPR023346">
    <property type="entry name" value="Lysozyme-like_dom_sf"/>
</dbReference>
<evidence type="ECO:0000259" key="16">
    <source>
        <dbReference type="Pfam" id="PF00905"/>
    </source>
</evidence>
<evidence type="ECO:0000256" key="11">
    <source>
        <dbReference type="ARBA" id="ARBA00023268"/>
    </source>
</evidence>
<comment type="similarity">
    <text evidence="2">In the C-terminal section; belongs to the transpeptidase family.</text>
</comment>
<evidence type="ECO:0000256" key="7">
    <source>
        <dbReference type="ARBA" id="ARBA00022679"/>
    </source>
</evidence>
<evidence type="ECO:0000256" key="14">
    <source>
        <dbReference type="ARBA" id="ARBA00049902"/>
    </source>
</evidence>
<dbReference type="InterPro" id="IPR050396">
    <property type="entry name" value="Glycosyltr_51/Transpeptidase"/>
</dbReference>
<keyword evidence="5" id="KW-0645">Protease</keyword>
<evidence type="ECO:0000256" key="3">
    <source>
        <dbReference type="ARBA" id="ARBA00007739"/>
    </source>
</evidence>
<dbReference type="GO" id="GO:0006508">
    <property type="term" value="P:proteolysis"/>
    <property type="evidence" value="ECO:0007669"/>
    <property type="project" value="UniProtKB-KW"/>
</dbReference>
<keyword evidence="10" id="KW-0573">Peptidoglycan synthesis</keyword>
<comment type="similarity">
    <text evidence="3">In the N-terminal section; belongs to the glycosyltransferase 51 family.</text>
</comment>
<dbReference type="Proteomes" id="UP000634206">
    <property type="component" value="Unassembled WGS sequence"/>
</dbReference>
<reference evidence="18" key="1">
    <citation type="submission" date="2021-01" db="EMBL/GenBank/DDBJ databases">
        <title>Modified the classification status of verrucomicrobia.</title>
        <authorList>
            <person name="Feng X."/>
        </authorList>
    </citation>
    <scope>NUCLEOTIDE SEQUENCE</scope>
    <source>
        <strain evidence="18">5K15</strain>
    </source>
</reference>
<dbReference type="GO" id="GO:0008360">
    <property type="term" value="P:regulation of cell shape"/>
    <property type="evidence" value="ECO:0007669"/>
    <property type="project" value="UniProtKB-KW"/>
</dbReference>
<keyword evidence="15" id="KW-0812">Transmembrane</keyword>
<comment type="caution">
    <text evidence="18">The sequence shown here is derived from an EMBL/GenBank/DDBJ whole genome shotgun (WGS) entry which is preliminary data.</text>
</comment>
<protein>
    <submittedName>
        <fullName evidence="18">Transglycosylase domain-containing protein</fullName>
    </submittedName>
</protein>
<sequence>MGKIRSSQGGARSGNSRKGRKRRFFKLKWLMYLFILGLILLGVGYFVFQIKTQPFKDKAAEYDLSMINDVEVVSLILDRKGRELGRIFVENRDVISIKDVPQTMVNALVSGEDQRFFEHDGVDRQGVLRAVWLNFKAGRQTQGASTLTQQLARNAFHLKEEADEQGWSGIERKAVEAFLAQRIEKRYSKSEILEFYLNRVPFGSGFYGIRSASLGYFGKEPQDLTVSECASLVGCIKNPTKISPLNNLEMNKKARNQVLKRMAAEGFLSDGESAELQEKEVVINPKPLQRGASHLYERIASDVRKRLGEDAMTQGGFTIHTTIDLDVQKAMEASLLKSLATAESVEGYDHPKYESYRREDGKPDYLQGAGLMMDNRSGAVIAYVGGRDFTHNQFDIVQLGRKPIGTAFFPFIYTAALEQKMSAASLLLDAPMNNRAIMLDGREGVLGEWGMEILHPQYEGEITMRRALEVSKIGASVRLGKSLGLGTVMETARKFGLTFPETKLLTRMLVGTDQFSLPDMVRAYSAFPNGGRTTNRMFMIDRIIDSSGSVRYQASKQSASDPILDEQTSFVMHSMLQSSLKSNSGGEGAPVLTDDPSLAGKTGTTYDFADNWYVGYNSQVTCAVWAGFLHGRRDPIYPGAFSRETVFPVWAASMNAAASEFRGQAIETPDGLVSLEICRASGLRKTKYCQEYKRNPVTGKETYASTAFREYFIEGTAPSGYCDVHGVVDGTLAKNYDFSADGTKASTSRAIPIQPKAPLLLGNDPYGTEQPDFVPRDAAAVSRGAGIVNFDQLDAEDKDAAIILDRPRRVSIQED</sequence>
<evidence type="ECO:0000256" key="5">
    <source>
        <dbReference type="ARBA" id="ARBA00022670"/>
    </source>
</evidence>
<evidence type="ECO:0000256" key="1">
    <source>
        <dbReference type="ARBA" id="ARBA00004752"/>
    </source>
</evidence>
<comment type="pathway">
    <text evidence="1">Cell wall biogenesis; peptidoglycan biosynthesis.</text>
</comment>
<dbReference type="EMBL" id="JAENIG010000010">
    <property type="protein sequence ID" value="MBK1856115.1"/>
    <property type="molecule type" value="Genomic_DNA"/>
</dbReference>
<dbReference type="SUPFAM" id="SSF53955">
    <property type="entry name" value="Lysozyme-like"/>
    <property type="match status" value="1"/>
</dbReference>